<proteinExistence type="predicted"/>
<dbReference type="AlphaFoldDB" id="A0A175VSU8"/>
<evidence type="ECO:0000256" key="3">
    <source>
        <dbReference type="SAM" id="SignalP"/>
    </source>
</evidence>
<evidence type="ECO:0000256" key="1">
    <source>
        <dbReference type="ARBA" id="ARBA00022729"/>
    </source>
</evidence>
<dbReference type="EMBL" id="LCTW02000336">
    <property type="protein sequence ID" value="KXX74596.1"/>
    <property type="molecule type" value="Genomic_DNA"/>
</dbReference>
<dbReference type="PANTHER" id="PTHR46640:SF1">
    <property type="entry name" value="FUNGAL LIPASE-LIKE DOMAIN-CONTAINING PROTEIN-RELATED"/>
    <property type="match status" value="1"/>
</dbReference>
<dbReference type="SUPFAM" id="SSF53474">
    <property type="entry name" value="alpha/beta-Hydrolases"/>
    <property type="match status" value="1"/>
</dbReference>
<dbReference type="Proteomes" id="UP000078237">
    <property type="component" value="Unassembled WGS sequence"/>
</dbReference>
<evidence type="ECO:0000259" key="4">
    <source>
        <dbReference type="Pfam" id="PF01764"/>
    </source>
</evidence>
<evidence type="ECO:0000313" key="5">
    <source>
        <dbReference type="EMBL" id="KXX74596.1"/>
    </source>
</evidence>
<dbReference type="GO" id="GO:0006629">
    <property type="term" value="P:lipid metabolic process"/>
    <property type="evidence" value="ECO:0007669"/>
    <property type="project" value="InterPro"/>
</dbReference>
<sequence length="328" mass="35089">MKGLLLACLSLAALTVATPVAKRQNVTPALLDQFRLFAQWSAGASCNSEKPPGAPVTCAENTCPVPESHGSTVVASFTGTVLDTRGFVAVDPVDRLIVVSFRGTTSIRNWIGNLIFVQSPCDLVADCLVHTGFFGSWLEVADEVLAAVSAAKAANPTYSIRVTGFSLGGAVGTLAVAFLREAGFAADLYTYGSPRVGNTAFVDFVTRQAGAEYRITHDDDPVPRLPPMIANYRHVSPEYWIDPGADTVVTVDEVQYCPGYANTDCNAGTDGLDVGDHGWYFGSLSACAPSGTPFRERANANEMSDDELEAQLNEWVRLDKELAKELNK</sequence>
<evidence type="ECO:0000256" key="2">
    <source>
        <dbReference type="ARBA" id="ARBA00022801"/>
    </source>
</evidence>
<dbReference type="VEuPathDB" id="FungiDB:MMYC01_209736"/>
<dbReference type="Gene3D" id="3.40.50.1820">
    <property type="entry name" value="alpha/beta hydrolase"/>
    <property type="match status" value="1"/>
</dbReference>
<protein>
    <submittedName>
        <fullName evidence="5">Lipase</fullName>
    </submittedName>
</protein>
<dbReference type="CDD" id="cd00519">
    <property type="entry name" value="Lipase_3"/>
    <property type="match status" value="1"/>
</dbReference>
<dbReference type="InterPro" id="IPR029058">
    <property type="entry name" value="AB_hydrolase_fold"/>
</dbReference>
<accession>A0A175VSU8</accession>
<feature type="signal peptide" evidence="3">
    <location>
        <begin position="1"/>
        <end position="17"/>
    </location>
</feature>
<evidence type="ECO:0000313" key="6">
    <source>
        <dbReference type="Proteomes" id="UP000078237"/>
    </source>
</evidence>
<keyword evidence="6" id="KW-1185">Reference proteome</keyword>
<name>A0A175VSU8_9PEZI</name>
<dbReference type="STRING" id="100816.A0A175VSU8"/>
<gene>
    <name evidence="5" type="ORF">MMYC01_209736</name>
</gene>
<reference evidence="5 6" key="1">
    <citation type="journal article" date="2016" name="Genome Announc.">
        <title>Genome Sequence of Madurella mycetomatis mm55, Isolated from a Human Mycetoma Case in Sudan.</title>
        <authorList>
            <person name="Smit S."/>
            <person name="Derks M.F."/>
            <person name="Bervoets S."/>
            <person name="Fahal A."/>
            <person name="van Leeuwen W."/>
            <person name="van Belkum A."/>
            <person name="van de Sande W.W."/>
        </authorList>
    </citation>
    <scope>NUCLEOTIDE SEQUENCE [LARGE SCALE GENOMIC DNA]</scope>
    <source>
        <strain evidence="6">mm55</strain>
    </source>
</reference>
<dbReference type="OrthoDB" id="426718at2759"/>
<keyword evidence="2" id="KW-0378">Hydrolase</keyword>
<dbReference type="InterPro" id="IPR051299">
    <property type="entry name" value="AB_hydrolase_lip/est"/>
</dbReference>
<dbReference type="InterPro" id="IPR002921">
    <property type="entry name" value="Fungal_lipase-type"/>
</dbReference>
<dbReference type="PANTHER" id="PTHR46640">
    <property type="entry name" value="TRIACYLGLYCEROL LIPASE, PUTATIVE (AFU_ORTHOLOGUE AFUA_6G06510)-RELATED"/>
    <property type="match status" value="1"/>
</dbReference>
<organism evidence="5 6">
    <name type="scientific">Madurella mycetomatis</name>
    <dbReference type="NCBI Taxonomy" id="100816"/>
    <lineage>
        <taxon>Eukaryota</taxon>
        <taxon>Fungi</taxon>
        <taxon>Dikarya</taxon>
        <taxon>Ascomycota</taxon>
        <taxon>Pezizomycotina</taxon>
        <taxon>Sordariomycetes</taxon>
        <taxon>Sordariomycetidae</taxon>
        <taxon>Sordariales</taxon>
        <taxon>Sordariales incertae sedis</taxon>
        <taxon>Madurella</taxon>
    </lineage>
</organism>
<dbReference type="GO" id="GO:0016787">
    <property type="term" value="F:hydrolase activity"/>
    <property type="evidence" value="ECO:0007669"/>
    <property type="project" value="UniProtKB-KW"/>
</dbReference>
<keyword evidence="1 3" id="KW-0732">Signal</keyword>
<feature type="chain" id="PRO_5008043285" evidence="3">
    <location>
        <begin position="18"/>
        <end position="328"/>
    </location>
</feature>
<feature type="domain" description="Fungal lipase-type" evidence="4">
    <location>
        <begin position="98"/>
        <end position="228"/>
    </location>
</feature>
<dbReference type="Pfam" id="PF01764">
    <property type="entry name" value="Lipase_3"/>
    <property type="match status" value="1"/>
</dbReference>
<comment type="caution">
    <text evidence="5">The sequence shown here is derived from an EMBL/GenBank/DDBJ whole genome shotgun (WGS) entry which is preliminary data.</text>
</comment>